<dbReference type="PANTHER" id="PTHR34472">
    <property type="entry name" value="SULFUR CARRIER PROTEIN THIS"/>
    <property type="match status" value="1"/>
</dbReference>
<dbReference type="InterPro" id="IPR003749">
    <property type="entry name" value="ThiS/MoaD-like"/>
</dbReference>
<dbReference type="EMBL" id="CACVAW010000018">
    <property type="protein sequence ID" value="CAA6805053.1"/>
    <property type="molecule type" value="Genomic_DNA"/>
</dbReference>
<protein>
    <recommendedName>
        <fullName evidence="2">Thiamine biosynthesis protein ThiS</fullName>
    </recommendedName>
</protein>
<dbReference type="InterPro" id="IPR012675">
    <property type="entry name" value="Beta-grasp_dom_sf"/>
</dbReference>
<evidence type="ECO:0000313" key="1">
    <source>
        <dbReference type="EMBL" id="CAA6805053.1"/>
    </source>
</evidence>
<reference evidence="1" key="1">
    <citation type="submission" date="2020-01" db="EMBL/GenBank/DDBJ databases">
        <authorList>
            <person name="Meier V. D."/>
            <person name="Meier V D."/>
        </authorList>
    </citation>
    <scope>NUCLEOTIDE SEQUENCE</scope>
    <source>
        <strain evidence="1">HLG_WM_MAG_12</strain>
    </source>
</reference>
<dbReference type="Gene3D" id="3.10.20.30">
    <property type="match status" value="1"/>
</dbReference>
<sequence length="66" mass="7516">MLVTINGQEQNIEDNITVEKLLQELKIYDKTMAAAIDMKIVKKKDWSSRTISQNDKIEFLNFVGGG</sequence>
<dbReference type="NCBIfam" id="TIGR01683">
    <property type="entry name" value="thiS"/>
    <property type="match status" value="1"/>
</dbReference>
<dbReference type="InterPro" id="IPR010035">
    <property type="entry name" value="Thi_S"/>
</dbReference>
<name>A0A6S6S9J6_9BACT</name>
<dbReference type="PANTHER" id="PTHR34472:SF1">
    <property type="entry name" value="SULFUR CARRIER PROTEIN THIS"/>
    <property type="match status" value="1"/>
</dbReference>
<dbReference type="AlphaFoldDB" id="A0A6S6S9J6"/>
<accession>A0A6S6S9J6</accession>
<evidence type="ECO:0008006" key="2">
    <source>
        <dbReference type="Google" id="ProtNLM"/>
    </source>
</evidence>
<organism evidence="1">
    <name type="scientific">uncultured Campylobacterales bacterium</name>
    <dbReference type="NCBI Taxonomy" id="352960"/>
    <lineage>
        <taxon>Bacteria</taxon>
        <taxon>Pseudomonadati</taxon>
        <taxon>Campylobacterota</taxon>
        <taxon>Epsilonproteobacteria</taxon>
        <taxon>Campylobacterales</taxon>
        <taxon>environmental samples</taxon>
    </lineage>
</organism>
<dbReference type="Pfam" id="PF02597">
    <property type="entry name" value="ThiS"/>
    <property type="match status" value="1"/>
</dbReference>
<proteinExistence type="predicted"/>
<gene>
    <name evidence="1" type="ORF">HELGO_WM13119</name>
</gene>
<dbReference type="InterPro" id="IPR016155">
    <property type="entry name" value="Mopterin_synth/thiamin_S_b"/>
</dbReference>
<dbReference type="CDD" id="cd00565">
    <property type="entry name" value="Ubl_ThiS"/>
    <property type="match status" value="1"/>
</dbReference>
<dbReference type="SUPFAM" id="SSF54285">
    <property type="entry name" value="MoaD/ThiS"/>
    <property type="match status" value="1"/>
</dbReference>